<evidence type="ECO:0000313" key="17">
    <source>
        <dbReference type="EMBL" id="AGF47008.1"/>
    </source>
</evidence>
<dbReference type="SMART" id="SM00228">
    <property type="entry name" value="PDZ"/>
    <property type="match status" value="2"/>
</dbReference>
<evidence type="ECO:0000256" key="15">
    <source>
        <dbReference type="PIRSR" id="PIRSR611782-2"/>
    </source>
</evidence>
<keyword evidence="10" id="KW-0378">Hydrolase</keyword>
<feature type="active site" description="Charge relay system" evidence="14">
    <location>
        <position position="160"/>
    </location>
</feature>
<feature type="active site" description="Charge relay system" evidence="14">
    <location>
        <position position="231"/>
    </location>
</feature>
<evidence type="ECO:0000256" key="12">
    <source>
        <dbReference type="ARBA" id="ARBA00023016"/>
    </source>
</evidence>
<keyword evidence="7" id="KW-0732">Signal</keyword>
<dbReference type="SUPFAM" id="SSF50494">
    <property type="entry name" value="Trypsin-like serine proteases"/>
    <property type="match status" value="1"/>
</dbReference>
<feature type="active site" description="Charge relay system" evidence="14">
    <location>
        <position position="130"/>
    </location>
</feature>
<evidence type="ECO:0000256" key="9">
    <source>
        <dbReference type="ARBA" id="ARBA00022764"/>
    </source>
</evidence>
<dbReference type="InterPro" id="IPR001478">
    <property type="entry name" value="PDZ"/>
</dbReference>
<keyword evidence="18" id="KW-1185">Reference proteome</keyword>
<dbReference type="InterPro" id="IPR001940">
    <property type="entry name" value="Peptidase_S1C"/>
</dbReference>
<keyword evidence="12" id="KW-0346">Stress response</keyword>
<dbReference type="PRINTS" id="PR00834">
    <property type="entry name" value="PROTEASES2C"/>
</dbReference>
<dbReference type="InterPro" id="IPR011782">
    <property type="entry name" value="Pept_S1C_Do"/>
</dbReference>
<evidence type="ECO:0000256" key="13">
    <source>
        <dbReference type="ARBA" id="ARBA00032850"/>
    </source>
</evidence>
<dbReference type="EMBL" id="CP003803">
    <property type="protein sequence ID" value="AGF47008.1"/>
    <property type="molecule type" value="Genomic_DNA"/>
</dbReference>
<feature type="domain" description="PDZ" evidence="16">
    <location>
        <begin position="382"/>
        <end position="473"/>
    </location>
</feature>
<dbReference type="EC" id="3.4.21.107" evidence="4"/>
<feature type="binding site" evidence="15">
    <location>
        <position position="130"/>
    </location>
    <ligand>
        <name>substrate</name>
    </ligand>
</feature>
<dbReference type="Gene3D" id="2.30.42.10">
    <property type="match status" value="2"/>
</dbReference>
<dbReference type="SUPFAM" id="SSF50156">
    <property type="entry name" value="PDZ domain-like"/>
    <property type="match status" value="2"/>
</dbReference>
<evidence type="ECO:0000256" key="3">
    <source>
        <dbReference type="ARBA" id="ARBA00010541"/>
    </source>
</evidence>
<accession>M1L2M8</accession>
<dbReference type="Pfam" id="PF17820">
    <property type="entry name" value="PDZ_6"/>
    <property type="match status" value="1"/>
</dbReference>
<comment type="similarity">
    <text evidence="3">Belongs to the peptidase S1C family.</text>
</comment>
<sequence length="484" mass="52821">MNNITVLLFRKRIFILLFVLLFFIINSYSIEAKNIQYHNNQTGIVLPDFVKIVEGLDSSVVNIRTMTNIGYNDFNLNGNNDTYELFRWFFGPYLPSIPPNNQHQLDEKIPKGLGSGFFISDDGFILTNNHVISESTDIIVTLADGREFSADIVGCDDRTDIALLKINAKNMIPIPIGDVSSIKKGQWVLAIGSPFGLDSTVTAGIISAIGRDTGDYLPFIQTDVAVNPGNSGGPLLNLMGEVIGINSQIISRSGGFMGISLSIPIDEAMRVVKSLKHSGRVIRGRIGVQISEVSKQVADGLGLPKIQGALISNVEFSGPADKAGIQAGDVILKFDSEEIKKWSDLPRIVGQTKPGKVVNVEVLRRGKYLNLKLKVGEIVSDSKKLSKNEIGSVKNKLGIYADDISNEMRSNLHISNGVLVKNVTGPSAKAGLRINDIIIAINDENIMNADHFNKIIDSIGSSKIVLLLVRRADQTQWLPIKLSD</sequence>
<dbReference type="InterPro" id="IPR036034">
    <property type="entry name" value="PDZ_sf"/>
</dbReference>
<feature type="binding site" evidence="15">
    <location>
        <position position="160"/>
    </location>
    <ligand>
        <name>substrate</name>
    </ligand>
</feature>
<evidence type="ECO:0000313" key="18">
    <source>
        <dbReference type="Proteomes" id="UP000011547"/>
    </source>
</evidence>
<gene>
    <name evidence="17" type="ORF">CDSE_0738</name>
</gene>
<keyword evidence="11" id="KW-0720">Serine protease</keyword>
<dbReference type="GO" id="GO:0006508">
    <property type="term" value="P:proteolysis"/>
    <property type="evidence" value="ECO:0007669"/>
    <property type="project" value="UniProtKB-KW"/>
</dbReference>
<dbReference type="Gene3D" id="2.40.10.120">
    <property type="match status" value="1"/>
</dbReference>
<reference evidence="17 18" key="1">
    <citation type="journal article" date="2013" name="Genome Biol. Evol.">
        <title>Genome evolution and phylogenomic analysis of candidatus kinetoplastibacterium, the betaproteobacterial endosymbionts of strigomonas and angomonas.</title>
        <authorList>
            <person name="Alves J.M."/>
            <person name="Serrano M.G."/>
            <person name="Maia da Silva F."/>
            <person name="Voegtly L.J."/>
            <person name="Matveyev A.V."/>
            <person name="Teixeira M.M."/>
            <person name="Camargo E.P."/>
            <person name="Buck G.A."/>
        </authorList>
    </citation>
    <scope>NUCLEOTIDE SEQUENCE [LARGE SCALE GENOMIC DNA]</scope>
    <source>
        <strain evidence="17 18">TCC079E</strain>
    </source>
</reference>
<dbReference type="CDD" id="cd10839">
    <property type="entry name" value="cpPDZ1_DegP-like"/>
    <property type="match status" value="1"/>
</dbReference>
<evidence type="ECO:0000256" key="4">
    <source>
        <dbReference type="ARBA" id="ARBA00013035"/>
    </source>
</evidence>
<evidence type="ECO:0000256" key="2">
    <source>
        <dbReference type="ARBA" id="ARBA00004418"/>
    </source>
</evidence>
<name>M1L2M8_9PROT</name>
<evidence type="ECO:0000256" key="6">
    <source>
        <dbReference type="ARBA" id="ARBA00022670"/>
    </source>
</evidence>
<evidence type="ECO:0000256" key="8">
    <source>
        <dbReference type="ARBA" id="ARBA00022737"/>
    </source>
</evidence>
<dbReference type="NCBIfam" id="TIGR02037">
    <property type="entry name" value="degP_htrA_DO"/>
    <property type="match status" value="1"/>
</dbReference>
<dbReference type="InterPro" id="IPR009003">
    <property type="entry name" value="Peptidase_S1_PA"/>
</dbReference>
<evidence type="ECO:0000256" key="5">
    <source>
        <dbReference type="ARBA" id="ARBA00013958"/>
    </source>
</evidence>
<comment type="catalytic activity">
    <reaction evidence="1">
        <text>Acts on substrates that are at least partially unfolded. The cleavage site P1 residue is normally between a pair of hydrophobic residues, such as Val-|-Val.</text>
        <dbReference type="EC" id="3.4.21.107"/>
    </reaction>
</comment>
<dbReference type="Proteomes" id="UP000011547">
    <property type="component" value="Chromosome"/>
</dbReference>
<evidence type="ECO:0000256" key="7">
    <source>
        <dbReference type="ARBA" id="ARBA00022729"/>
    </source>
</evidence>
<dbReference type="PROSITE" id="PS50106">
    <property type="entry name" value="PDZ"/>
    <property type="match status" value="2"/>
</dbReference>
<dbReference type="PANTHER" id="PTHR22939:SF130">
    <property type="entry name" value="PERIPLASMIC SERINE ENDOPROTEASE DEGP-LIKE-RELATED"/>
    <property type="match status" value="1"/>
</dbReference>
<dbReference type="HOGENOM" id="CLU_020120_1_0_4"/>
<evidence type="ECO:0000256" key="1">
    <source>
        <dbReference type="ARBA" id="ARBA00001772"/>
    </source>
</evidence>
<feature type="binding site" evidence="15">
    <location>
        <begin position="229"/>
        <end position="231"/>
    </location>
    <ligand>
        <name>substrate</name>
    </ligand>
</feature>
<feature type="domain" description="PDZ" evidence="16">
    <location>
        <begin position="283"/>
        <end position="366"/>
    </location>
</feature>
<dbReference type="eggNOG" id="COG0265">
    <property type="taxonomic scope" value="Bacteria"/>
</dbReference>
<protein>
    <recommendedName>
        <fullName evidence="5">Probable periplasmic serine endoprotease DegP-like</fullName>
        <ecNumber evidence="4">3.4.21.107</ecNumber>
    </recommendedName>
    <alternativeName>
        <fullName evidence="13">Protease Do</fullName>
    </alternativeName>
</protein>
<organism evidence="17 18">
    <name type="scientific">Candidatus Kinetoplastidibacterium desouzai TCC079E</name>
    <dbReference type="NCBI Taxonomy" id="1208919"/>
    <lineage>
        <taxon>Bacteria</taxon>
        <taxon>Pseudomonadati</taxon>
        <taxon>Pseudomonadota</taxon>
        <taxon>Betaproteobacteria</taxon>
        <taxon>Candidatus Kinetoplastidibacterium</taxon>
    </lineage>
</organism>
<dbReference type="AlphaFoldDB" id="M1L2M8"/>
<dbReference type="GO" id="GO:0042597">
    <property type="term" value="C:periplasmic space"/>
    <property type="evidence" value="ECO:0007669"/>
    <property type="project" value="UniProtKB-SubCell"/>
</dbReference>
<dbReference type="PANTHER" id="PTHR22939">
    <property type="entry name" value="SERINE PROTEASE FAMILY S1C HTRA-RELATED"/>
    <property type="match status" value="1"/>
</dbReference>
<evidence type="ECO:0000256" key="11">
    <source>
        <dbReference type="ARBA" id="ARBA00022825"/>
    </source>
</evidence>
<comment type="subcellular location">
    <subcellularLocation>
        <location evidence="2">Periplasm</location>
    </subcellularLocation>
</comment>
<dbReference type="STRING" id="1208919.CDSE_0738"/>
<dbReference type="Pfam" id="PF13180">
    <property type="entry name" value="PDZ_2"/>
    <property type="match status" value="1"/>
</dbReference>
<dbReference type="RefSeq" id="WP_015396419.1">
    <property type="nucleotide sequence ID" value="NC_020294.1"/>
</dbReference>
<dbReference type="GO" id="GO:0004252">
    <property type="term" value="F:serine-type endopeptidase activity"/>
    <property type="evidence" value="ECO:0007669"/>
    <property type="project" value="InterPro"/>
</dbReference>
<dbReference type="PATRIC" id="fig|1208919.3.peg.448"/>
<evidence type="ECO:0000259" key="16">
    <source>
        <dbReference type="PROSITE" id="PS50106"/>
    </source>
</evidence>
<dbReference type="Pfam" id="PF13365">
    <property type="entry name" value="Trypsin_2"/>
    <property type="match status" value="1"/>
</dbReference>
<dbReference type="OrthoDB" id="8520726at2"/>
<dbReference type="InterPro" id="IPR041489">
    <property type="entry name" value="PDZ_6"/>
</dbReference>
<dbReference type="KEGG" id="kde:CDSE_0738"/>
<evidence type="ECO:0000256" key="10">
    <source>
        <dbReference type="ARBA" id="ARBA00022801"/>
    </source>
</evidence>
<evidence type="ECO:0000256" key="14">
    <source>
        <dbReference type="PIRSR" id="PIRSR611782-1"/>
    </source>
</evidence>
<proteinExistence type="inferred from homology"/>
<keyword evidence="6 17" id="KW-0645">Protease</keyword>
<keyword evidence="9" id="KW-0574">Periplasm</keyword>
<keyword evidence="8" id="KW-0677">Repeat</keyword>